<dbReference type="RefSeq" id="WP_006693274.1">
    <property type="nucleotide sequence ID" value="NZ_JH376800.1"/>
</dbReference>
<dbReference type="PANTHER" id="PTHR37316">
    <property type="entry name" value="TEICHOIC ACID GLYCEROL-PHOSPHATE PRIMASE"/>
    <property type="match status" value="1"/>
</dbReference>
<dbReference type="Pfam" id="PF04464">
    <property type="entry name" value="Glyphos_transf"/>
    <property type="match status" value="1"/>
</dbReference>
<dbReference type="Gene3D" id="3.40.50.12580">
    <property type="match status" value="1"/>
</dbReference>
<keyword evidence="8" id="KW-1185">Reference proteome</keyword>
<evidence type="ECO:0000256" key="2">
    <source>
        <dbReference type="ARBA" id="ARBA00010488"/>
    </source>
</evidence>
<evidence type="ECO:0008006" key="9">
    <source>
        <dbReference type="Google" id="ProtNLM"/>
    </source>
</evidence>
<accession>G5GRF8</accession>
<gene>
    <name evidence="7" type="ORF">HMPREF9334_01839</name>
</gene>
<evidence type="ECO:0000256" key="3">
    <source>
        <dbReference type="ARBA" id="ARBA00022475"/>
    </source>
</evidence>
<keyword evidence="5" id="KW-0777">Teichoic acid biosynthesis</keyword>
<dbReference type="HOGENOM" id="CLU_029598_1_0_9"/>
<keyword evidence="3" id="KW-1003">Cell membrane</keyword>
<dbReference type="InterPro" id="IPR051612">
    <property type="entry name" value="Teichoic_Acid_Biosynth"/>
</dbReference>
<sequence length="385" mass="44944">MALTTRGKIVIASCLRYMLFWTKAVSIQKKTILFFSFQGKSYACNPKYITEYIMDEKKRRDSPFQDVRIIWAFHNPAPYAYLKERGIQVVEYGSIAFYLAFFKAHAIVTNASNLPYLPVKRKQMLMNTWHGGGAYKSESFDSSLTNFRNRNVKTFLSSSEVFQTIMEKSTKLPSSCFLPCGMPRNDVFFHLSKEDIQKKKRILGLSLDKCYLLYAPTYRDDDAIYEQPDFTRILLALEERFGGQWELLLRGHYNAKDLFENASESNVIDLSSYDDMQDVLCVADAVITDYSSLIWDYSILHRPCFLFVPDEEHYQKIRGLYQPVERWNFPFARTNEELVECILKFDEQTNRENLRQHQKDLGTFETGGASETAAHHILHWLRNEV</sequence>
<dbReference type="InterPro" id="IPR043148">
    <property type="entry name" value="TagF_C"/>
</dbReference>
<dbReference type="PATRIC" id="fig|679201.3.peg.1854"/>
<dbReference type="STRING" id="679201.HMPREF9334_01839"/>
<evidence type="ECO:0000256" key="4">
    <source>
        <dbReference type="ARBA" id="ARBA00022679"/>
    </source>
</evidence>
<dbReference type="InterPro" id="IPR043149">
    <property type="entry name" value="TagF_N"/>
</dbReference>
<dbReference type="EMBL" id="ACZM01000018">
    <property type="protein sequence ID" value="EHG19524.1"/>
    <property type="molecule type" value="Genomic_DNA"/>
</dbReference>
<dbReference type="eggNOG" id="COG1887">
    <property type="taxonomic scope" value="Bacteria"/>
</dbReference>
<proteinExistence type="inferred from homology"/>
<keyword evidence="6" id="KW-0472">Membrane</keyword>
<protein>
    <recommendedName>
        <fullName evidence="9">CDP-glycerol:poly(Glycerophosphate) glycerophosphotransferase</fullName>
    </recommendedName>
</protein>
<comment type="similarity">
    <text evidence="2">Belongs to the CDP-glycerol glycerophosphotransferase family.</text>
</comment>
<evidence type="ECO:0000313" key="7">
    <source>
        <dbReference type="EMBL" id="EHG19524.1"/>
    </source>
</evidence>
<dbReference type="Proteomes" id="UP000004129">
    <property type="component" value="Unassembled WGS sequence"/>
</dbReference>
<organism evidence="7 8">
    <name type="scientific">Selenomonas infelix ATCC 43532</name>
    <dbReference type="NCBI Taxonomy" id="679201"/>
    <lineage>
        <taxon>Bacteria</taxon>
        <taxon>Bacillati</taxon>
        <taxon>Bacillota</taxon>
        <taxon>Negativicutes</taxon>
        <taxon>Selenomonadales</taxon>
        <taxon>Selenomonadaceae</taxon>
        <taxon>Selenomonas</taxon>
    </lineage>
</organism>
<dbReference type="PANTHER" id="PTHR37316:SF3">
    <property type="entry name" value="TEICHOIC ACID GLYCEROL-PHOSPHATE TRANSFERASE"/>
    <property type="match status" value="1"/>
</dbReference>
<dbReference type="OrthoDB" id="9807097at2"/>
<dbReference type="SUPFAM" id="SSF53756">
    <property type="entry name" value="UDP-Glycosyltransferase/glycogen phosphorylase"/>
    <property type="match status" value="1"/>
</dbReference>
<keyword evidence="4" id="KW-0808">Transferase</keyword>
<evidence type="ECO:0000256" key="1">
    <source>
        <dbReference type="ARBA" id="ARBA00004202"/>
    </source>
</evidence>
<evidence type="ECO:0000256" key="5">
    <source>
        <dbReference type="ARBA" id="ARBA00022944"/>
    </source>
</evidence>
<dbReference type="GO" id="GO:0047355">
    <property type="term" value="F:CDP-glycerol glycerophosphotransferase activity"/>
    <property type="evidence" value="ECO:0007669"/>
    <property type="project" value="InterPro"/>
</dbReference>
<reference evidence="7 8" key="1">
    <citation type="submission" date="2011-08" db="EMBL/GenBank/DDBJ databases">
        <title>The Genome Sequence of Selenomonas infelix ATCC 43532.</title>
        <authorList>
            <consortium name="The Broad Institute Genome Sequencing Platform"/>
            <person name="Earl A."/>
            <person name="Ward D."/>
            <person name="Feldgarden M."/>
            <person name="Gevers D."/>
            <person name="Izard J."/>
            <person name="Blanton J.M."/>
            <person name="Baranova O.V."/>
            <person name="Dewhirst F.E."/>
            <person name="Young S.K."/>
            <person name="Zeng Q."/>
            <person name="Gargeya S."/>
            <person name="Fitzgerald M."/>
            <person name="Haas B."/>
            <person name="Abouelleil A."/>
            <person name="Alvarado L."/>
            <person name="Arachchi H.M."/>
            <person name="Berlin A."/>
            <person name="Brown A."/>
            <person name="Chapman S.B."/>
            <person name="Chen Z."/>
            <person name="Dunbar C."/>
            <person name="Freedman E."/>
            <person name="Gearin G."/>
            <person name="Gellesch M."/>
            <person name="Goldberg J."/>
            <person name="Griggs A."/>
            <person name="Gujja S."/>
            <person name="Heiman D."/>
            <person name="Howarth C."/>
            <person name="Larson L."/>
            <person name="Lui A."/>
            <person name="MacDonald P.J.P."/>
            <person name="Montmayeur A."/>
            <person name="Murphy C."/>
            <person name="Neiman D."/>
            <person name="Pearson M."/>
            <person name="Priest M."/>
            <person name="Roberts A."/>
            <person name="Saif S."/>
            <person name="Shea T."/>
            <person name="Shenoy N."/>
            <person name="Sisk P."/>
            <person name="Stolte C."/>
            <person name="Sykes S."/>
            <person name="Wortman J."/>
            <person name="Nusbaum C."/>
            <person name="Birren B."/>
        </authorList>
    </citation>
    <scope>NUCLEOTIDE SEQUENCE [LARGE SCALE GENOMIC DNA]</scope>
    <source>
        <strain evidence="7 8">ATCC 43532</strain>
    </source>
</reference>
<comment type="caution">
    <text evidence="7">The sequence shown here is derived from an EMBL/GenBank/DDBJ whole genome shotgun (WGS) entry which is preliminary data.</text>
</comment>
<dbReference type="GO" id="GO:0019350">
    <property type="term" value="P:teichoic acid biosynthetic process"/>
    <property type="evidence" value="ECO:0007669"/>
    <property type="project" value="UniProtKB-KW"/>
</dbReference>
<evidence type="ECO:0000256" key="6">
    <source>
        <dbReference type="ARBA" id="ARBA00023136"/>
    </source>
</evidence>
<comment type="subcellular location">
    <subcellularLocation>
        <location evidence="1">Cell membrane</location>
        <topology evidence="1">Peripheral membrane protein</topology>
    </subcellularLocation>
</comment>
<name>G5GRF8_9FIRM</name>
<dbReference type="AlphaFoldDB" id="G5GRF8"/>
<dbReference type="Gene3D" id="3.40.50.11820">
    <property type="match status" value="1"/>
</dbReference>
<dbReference type="InterPro" id="IPR007554">
    <property type="entry name" value="Glycerophosphate_synth"/>
</dbReference>
<evidence type="ECO:0000313" key="8">
    <source>
        <dbReference type="Proteomes" id="UP000004129"/>
    </source>
</evidence>
<dbReference type="GO" id="GO:0005886">
    <property type="term" value="C:plasma membrane"/>
    <property type="evidence" value="ECO:0007669"/>
    <property type="project" value="UniProtKB-SubCell"/>
</dbReference>